<reference evidence="6 7" key="1">
    <citation type="journal article" date="2015" name="J. Biotechnol.">
        <title>Complete genome sequence of Paenibacillus beijingensis 7188(T) (=DSM 24997(T)), a novel rhizobacterium from jujube garden soil.</title>
        <authorList>
            <person name="Kwak Y."/>
            <person name="Shin J.H."/>
        </authorList>
    </citation>
    <scope>NUCLEOTIDE SEQUENCE [LARGE SCALE GENOMIC DNA]</scope>
    <source>
        <strain evidence="6 7">DSM 24997</strain>
    </source>
</reference>
<organism evidence="6 7">
    <name type="scientific">Paenibacillus beijingensis</name>
    <dbReference type="NCBI Taxonomy" id="1126833"/>
    <lineage>
        <taxon>Bacteria</taxon>
        <taxon>Bacillati</taxon>
        <taxon>Bacillota</taxon>
        <taxon>Bacilli</taxon>
        <taxon>Bacillales</taxon>
        <taxon>Paenibacillaceae</taxon>
        <taxon>Paenibacillus</taxon>
    </lineage>
</organism>
<dbReference type="PANTHER" id="PTHR47704">
    <property type="entry name" value="POTASSIUM TRANSPORTER KIMA"/>
    <property type="match status" value="1"/>
</dbReference>
<dbReference type="InterPro" id="IPR053153">
    <property type="entry name" value="APC_K+_Transporter"/>
</dbReference>
<dbReference type="Proteomes" id="UP000032633">
    <property type="component" value="Chromosome"/>
</dbReference>
<dbReference type="GO" id="GO:0022857">
    <property type="term" value="F:transmembrane transporter activity"/>
    <property type="evidence" value="ECO:0007669"/>
    <property type="project" value="InterPro"/>
</dbReference>
<dbReference type="InterPro" id="IPR002293">
    <property type="entry name" value="AA/rel_permease1"/>
</dbReference>
<feature type="transmembrane region" description="Helical" evidence="5">
    <location>
        <begin position="214"/>
        <end position="240"/>
    </location>
</feature>
<evidence type="ECO:0000256" key="4">
    <source>
        <dbReference type="ARBA" id="ARBA00023136"/>
    </source>
</evidence>
<dbReference type="Pfam" id="PF13520">
    <property type="entry name" value="AA_permease_2"/>
    <property type="match status" value="1"/>
</dbReference>
<evidence type="ECO:0000256" key="1">
    <source>
        <dbReference type="ARBA" id="ARBA00004141"/>
    </source>
</evidence>
<keyword evidence="7" id="KW-1185">Reference proteome</keyword>
<proteinExistence type="predicted"/>
<dbReference type="HOGENOM" id="CLU_017999_1_1_9"/>
<dbReference type="KEGG" id="pbj:VN24_04030"/>
<feature type="transmembrane region" description="Helical" evidence="5">
    <location>
        <begin position="354"/>
        <end position="374"/>
    </location>
</feature>
<dbReference type="RefSeq" id="WP_045669366.1">
    <property type="nucleotide sequence ID" value="NZ_CP011058.1"/>
</dbReference>
<keyword evidence="2 5" id="KW-0812">Transmembrane</keyword>
<name>A0A0D5NFK1_9BACL</name>
<dbReference type="AlphaFoldDB" id="A0A0D5NFK1"/>
<dbReference type="PATRIC" id="fig|1126833.4.peg.880"/>
<gene>
    <name evidence="6" type="ORF">VN24_04030</name>
</gene>
<evidence type="ECO:0000313" key="7">
    <source>
        <dbReference type="Proteomes" id="UP000032633"/>
    </source>
</evidence>
<accession>A0A0D5NFK1</accession>
<protein>
    <submittedName>
        <fullName evidence="6">Amino acid permease</fullName>
    </submittedName>
</protein>
<feature type="transmembrane region" description="Helical" evidence="5">
    <location>
        <begin position="261"/>
        <end position="286"/>
    </location>
</feature>
<evidence type="ECO:0000313" key="6">
    <source>
        <dbReference type="EMBL" id="AJY73930.1"/>
    </source>
</evidence>
<reference evidence="7" key="2">
    <citation type="submission" date="2015-03" db="EMBL/GenBank/DDBJ databases">
        <title>Genome sequence of Paenibacillus beijingensis strain DSM 24997T.</title>
        <authorList>
            <person name="Kwak Y."/>
            <person name="Shin J.-H."/>
        </authorList>
    </citation>
    <scope>NUCLEOTIDE SEQUENCE [LARGE SCALE GENOMIC DNA]</scope>
    <source>
        <strain evidence="7">DSM 24997</strain>
    </source>
</reference>
<feature type="transmembrane region" description="Helical" evidence="5">
    <location>
        <begin position="111"/>
        <end position="137"/>
    </location>
</feature>
<evidence type="ECO:0000256" key="3">
    <source>
        <dbReference type="ARBA" id="ARBA00022989"/>
    </source>
</evidence>
<dbReference type="OrthoDB" id="9759676at2"/>
<dbReference type="Gene3D" id="1.20.1740.10">
    <property type="entry name" value="Amino acid/polyamine transporter I"/>
    <property type="match status" value="1"/>
</dbReference>
<feature type="transmembrane region" description="Helical" evidence="5">
    <location>
        <begin position="181"/>
        <end position="202"/>
    </location>
</feature>
<comment type="subcellular location">
    <subcellularLocation>
        <location evidence="1">Membrane</location>
        <topology evidence="1">Multi-pass membrane protein</topology>
    </subcellularLocation>
</comment>
<feature type="transmembrane region" description="Helical" evidence="5">
    <location>
        <begin position="380"/>
        <end position="402"/>
    </location>
</feature>
<keyword evidence="3 5" id="KW-1133">Transmembrane helix</keyword>
<feature type="transmembrane region" description="Helical" evidence="5">
    <location>
        <begin position="306"/>
        <end position="333"/>
    </location>
</feature>
<dbReference type="EMBL" id="CP011058">
    <property type="protein sequence ID" value="AJY73930.1"/>
    <property type="molecule type" value="Genomic_DNA"/>
</dbReference>
<feature type="transmembrane region" description="Helical" evidence="5">
    <location>
        <begin position="57"/>
        <end position="90"/>
    </location>
</feature>
<feature type="transmembrane region" description="Helical" evidence="5">
    <location>
        <begin position="149"/>
        <end position="169"/>
    </location>
</feature>
<dbReference type="GO" id="GO:0016020">
    <property type="term" value="C:membrane"/>
    <property type="evidence" value="ECO:0007669"/>
    <property type="project" value="UniProtKB-SubCell"/>
</dbReference>
<evidence type="ECO:0000256" key="5">
    <source>
        <dbReference type="SAM" id="Phobius"/>
    </source>
</evidence>
<keyword evidence="4 5" id="KW-0472">Membrane</keyword>
<sequence length="617" mass="67764">MNSESAVTINLASLKRLLIGRPLKSTELGEQKLTKTKALAILSSDALSSVAYGPEQILLVLMTIGMAAFWYSIPIGIGVLILLLALILSYRQIIFAYPHGGGAYVVSKENLGLFPGLVAGGSLLVDYILTVAVSVSAGTDAITSAFPSLHEHTVIIAVAFVVFITILNLRGVTESASILAYPVYLFVLALFILIGVGLYNVVTGKLSPDLHAPVGTPIAGISLFLLLRAFASGSSALTGVEAISNAIPNFKDPAPNNAVKTLMAMGTLLAVLFSGIVYLVYYYGIAPGPEVTVLSQLAEQVFGRNLMYFFVQGTTALILILAANTGYSAFPLLAVNLAKDKFIPRMFTVRGDRLGYSNGIIFLGVLSIVLIIAFKGKTEHLIPLYAVGVFIPFTLAQTGMIVKWVREKPQGWMLKLFINATGALISFIVTCMFFLTKFNQVWPVLVFLPLIIIWFYRIRKHYDAVGEQLSLATCEPALPVEGNVFILPVSGITHVVENSINYARSLDAGQIIAVYVPFEREDEERFEQKWKKWMPEIRLVTLHSPYRSIIQPLSKFIDSVQRKASQSNYNVTVIVPQFIPKKGWHNILHNQTSLLMRAHLLYRKDVIVTTVPFHLKK</sequence>
<evidence type="ECO:0000256" key="2">
    <source>
        <dbReference type="ARBA" id="ARBA00022692"/>
    </source>
</evidence>
<feature type="transmembrane region" description="Helical" evidence="5">
    <location>
        <begin position="441"/>
        <end position="458"/>
    </location>
</feature>
<dbReference type="PANTHER" id="PTHR47704:SF1">
    <property type="entry name" value="POTASSIUM TRANSPORTER KIMA"/>
    <property type="match status" value="1"/>
</dbReference>
<feature type="transmembrane region" description="Helical" evidence="5">
    <location>
        <begin position="414"/>
        <end position="435"/>
    </location>
</feature>